<evidence type="ECO:0000313" key="2">
    <source>
        <dbReference type="EMBL" id="MFC4719194.1"/>
    </source>
</evidence>
<name>A0ABV9MVY6_9ENTE</name>
<dbReference type="InterPro" id="IPR010057">
    <property type="entry name" value="Transcription_activator_Rgg_C"/>
</dbReference>
<evidence type="ECO:0000313" key="3">
    <source>
        <dbReference type="Proteomes" id="UP001595969"/>
    </source>
</evidence>
<comment type="caution">
    <text evidence="2">The sequence shown here is derived from an EMBL/GenBank/DDBJ whole genome shotgun (WGS) entry which is preliminary data.</text>
</comment>
<dbReference type="SUPFAM" id="SSF47413">
    <property type="entry name" value="lambda repressor-like DNA-binding domains"/>
    <property type="match status" value="1"/>
</dbReference>
<dbReference type="SMART" id="SM00530">
    <property type="entry name" value="HTH_XRE"/>
    <property type="match status" value="1"/>
</dbReference>
<proteinExistence type="predicted"/>
<sequence>MKQGELFQKLRKERRISQETLVQGLSSRSTLSSFENRNTQLSSEILFAYLDRLNITPNEFQFLLNSCTPTKKQKYSKLYHERHYERTLTTDFLESLLIEYHQSKDVFYLLLYLQGSLENARQEADFHSILFKEQAQIVQEYLFRIETWGKFEFTFFINLLFIFDEELLQRQMPQILDKIMTQAEDYLYSNMISVAILNGCHYATLKKNPSLLQPFLQTIDSLPNTPHYFYLKSHRPFYEQIHHYLRTKKIDLEQVNQALACFKQMGYDTHEERLRVLINDFML</sequence>
<dbReference type="InterPro" id="IPR010982">
    <property type="entry name" value="Lambda_DNA-bd_dom_sf"/>
</dbReference>
<dbReference type="PANTHER" id="PTHR37038:SF12">
    <property type="entry name" value="TRANSCRIPTIONAL REGULATOR"/>
    <property type="match status" value="1"/>
</dbReference>
<dbReference type="InterPro" id="IPR011990">
    <property type="entry name" value="TPR-like_helical_dom_sf"/>
</dbReference>
<dbReference type="EMBL" id="JBHSGS010000031">
    <property type="protein sequence ID" value="MFC4719194.1"/>
    <property type="molecule type" value="Genomic_DNA"/>
</dbReference>
<dbReference type="Gene3D" id="1.25.40.10">
    <property type="entry name" value="Tetratricopeptide repeat domain"/>
    <property type="match status" value="1"/>
</dbReference>
<dbReference type="InterPro" id="IPR053163">
    <property type="entry name" value="HTH-type_regulator_Rgg"/>
</dbReference>
<keyword evidence="3" id="KW-1185">Reference proteome</keyword>
<accession>A0ABV9MVY6</accession>
<evidence type="ECO:0000259" key="1">
    <source>
        <dbReference type="PROSITE" id="PS50943"/>
    </source>
</evidence>
<organism evidence="2 3">
    <name type="scientific">Enterococcus lemanii</name>
    <dbReference type="NCBI Taxonomy" id="1159752"/>
    <lineage>
        <taxon>Bacteria</taxon>
        <taxon>Bacillati</taxon>
        <taxon>Bacillota</taxon>
        <taxon>Bacilli</taxon>
        <taxon>Lactobacillales</taxon>
        <taxon>Enterococcaceae</taxon>
        <taxon>Enterococcus</taxon>
    </lineage>
</organism>
<dbReference type="Pfam" id="PF21259">
    <property type="entry name" value="Rgg_C"/>
    <property type="match status" value="1"/>
</dbReference>
<dbReference type="CDD" id="cd00093">
    <property type="entry name" value="HTH_XRE"/>
    <property type="match status" value="1"/>
</dbReference>
<dbReference type="InterPro" id="IPR001387">
    <property type="entry name" value="Cro/C1-type_HTH"/>
</dbReference>
<dbReference type="NCBIfam" id="TIGR01716">
    <property type="entry name" value="RGG_Cterm"/>
    <property type="match status" value="1"/>
</dbReference>
<dbReference type="Pfam" id="PF01381">
    <property type="entry name" value="HTH_3"/>
    <property type="match status" value="1"/>
</dbReference>
<gene>
    <name evidence="2" type="ORF">ACFO5I_05575</name>
</gene>
<feature type="domain" description="HTH cro/C1-type" evidence="1">
    <location>
        <begin position="7"/>
        <end position="60"/>
    </location>
</feature>
<reference evidence="3" key="1">
    <citation type="journal article" date="2019" name="Int. J. Syst. Evol. Microbiol.">
        <title>The Global Catalogue of Microorganisms (GCM) 10K type strain sequencing project: providing services to taxonomists for standard genome sequencing and annotation.</title>
        <authorList>
            <consortium name="The Broad Institute Genomics Platform"/>
            <consortium name="The Broad Institute Genome Sequencing Center for Infectious Disease"/>
            <person name="Wu L."/>
            <person name="Ma J."/>
        </authorList>
    </citation>
    <scope>NUCLEOTIDE SEQUENCE [LARGE SCALE GENOMIC DNA]</scope>
    <source>
        <strain evidence="3">CGMCC 1.19032</strain>
    </source>
</reference>
<dbReference type="Proteomes" id="UP001595969">
    <property type="component" value="Unassembled WGS sequence"/>
</dbReference>
<dbReference type="RefSeq" id="WP_204653318.1">
    <property type="nucleotide sequence ID" value="NZ_JAFBFD010000008.1"/>
</dbReference>
<protein>
    <submittedName>
        <fullName evidence="2">Helix-turn-helix domain-containing protein</fullName>
    </submittedName>
</protein>
<dbReference type="PANTHER" id="PTHR37038">
    <property type="entry name" value="TRANSCRIPTIONAL REGULATOR-RELATED"/>
    <property type="match status" value="1"/>
</dbReference>
<dbReference type="PROSITE" id="PS50943">
    <property type="entry name" value="HTH_CROC1"/>
    <property type="match status" value="1"/>
</dbReference>